<protein>
    <submittedName>
        <fullName evidence="4">Ubiquinone/menaquinone biosynthesis methyltransferase family protein</fullName>
    </submittedName>
</protein>
<dbReference type="InterPro" id="IPR004033">
    <property type="entry name" value="UbiE/COQ5_MeTrFase"/>
</dbReference>
<evidence type="ECO:0000313" key="4">
    <source>
        <dbReference type="EMBL" id="VAX13841.1"/>
    </source>
</evidence>
<evidence type="ECO:0000256" key="1">
    <source>
        <dbReference type="ARBA" id="ARBA00022603"/>
    </source>
</evidence>
<accession>A0A3B1BH92</accession>
<keyword evidence="4" id="KW-0830">Ubiquinone</keyword>
<organism evidence="4">
    <name type="scientific">hydrothermal vent metagenome</name>
    <dbReference type="NCBI Taxonomy" id="652676"/>
    <lineage>
        <taxon>unclassified sequences</taxon>
        <taxon>metagenomes</taxon>
        <taxon>ecological metagenomes</taxon>
    </lineage>
</organism>
<dbReference type="Gene3D" id="3.40.50.150">
    <property type="entry name" value="Vaccinia Virus protein VP39"/>
    <property type="match status" value="1"/>
</dbReference>
<dbReference type="GO" id="GO:0032259">
    <property type="term" value="P:methylation"/>
    <property type="evidence" value="ECO:0007669"/>
    <property type="project" value="UniProtKB-KW"/>
</dbReference>
<dbReference type="HAMAP" id="MF_01813">
    <property type="entry name" value="MenG_UbiE_methyltr"/>
    <property type="match status" value="1"/>
</dbReference>
<dbReference type="PANTHER" id="PTHR43591:SF24">
    <property type="entry name" value="2-METHOXY-6-POLYPRENYL-1,4-BENZOQUINOL METHYLASE, MITOCHONDRIAL"/>
    <property type="match status" value="1"/>
</dbReference>
<dbReference type="InterPro" id="IPR029063">
    <property type="entry name" value="SAM-dependent_MTases_sf"/>
</dbReference>
<dbReference type="GO" id="GO:0042181">
    <property type="term" value="P:ketone biosynthetic process"/>
    <property type="evidence" value="ECO:0007669"/>
    <property type="project" value="UniProtKB-ARBA"/>
</dbReference>
<proteinExistence type="inferred from homology"/>
<dbReference type="SUPFAM" id="SSF53335">
    <property type="entry name" value="S-adenosyl-L-methionine-dependent methyltransferases"/>
    <property type="match status" value="1"/>
</dbReference>
<reference evidence="4" key="1">
    <citation type="submission" date="2018-06" db="EMBL/GenBank/DDBJ databases">
        <authorList>
            <person name="Zhirakovskaya E."/>
        </authorList>
    </citation>
    <scope>NUCLEOTIDE SEQUENCE</scope>
</reference>
<dbReference type="PANTHER" id="PTHR43591">
    <property type="entry name" value="METHYLTRANSFERASE"/>
    <property type="match status" value="1"/>
</dbReference>
<keyword evidence="2 4" id="KW-0808">Transferase</keyword>
<evidence type="ECO:0000256" key="3">
    <source>
        <dbReference type="ARBA" id="ARBA00022691"/>
    </source>
</evidence>
<dbReference type="PROSITE" id="PS01184">
    <property type="entry name" value="UBIE_2"/>
    <property type="match status" value="1"/>
</dbReference>
<dbReference type="EMBL" id="UOFZ01000138">
    <property type="protein sequence ID" value="VAX13841.1"/>
    <property type="molecule type" value="Genomic_DNA"/>
</dbReference>
<dbReference type="InterPro" id="IPR023576">
    <property type="entry name" value="UbiE/COQ5_MeTrFase_CS"/>
</dbReference>
<dbReference type="PROSITE" id="PS51608">
    <property type="entry name" value="SAM_MT_UBIE"/>
    <property type="match status" value="1"/>
</dbReference>
<dbReference type="GO" id="GO:0008168">
    <property type="term" value="F:methyltransferase activity"/>
    <property type="evidence" value="ECO:0007669"/>
    <property type="project" value="UniProtKB-KW"/>
</dbReference>
<name>A0A3B1BH92_9ZZZZ</name>
<dbReference type="AlphaFoldDB" id="A0A3B1BH92"/>
<dbReference type="Pfam" id="PF01209">
    <property type="entry name" value="Ubie_methyltran"/>
    <property type="match status" value="1"/>
</dbReference>
<keyword evidence="3" id="KW-0949">S-adenosyl-L-methionine</keyword>
<keyword evidence="1 4" id="KW-0489">Methyltransferase</keyword>
<gene>
    <name evidence="4" type="ORF">MNBD_GAMMA24-1285</name>
</gene>
<sequence>MKPQNKEYVAPHPILSEYYGDESERRGRVDKMFDSSAKHYDWITNIMSFGSGDWYRRRALERSGLKPDMRILDVGSGTGVVAYLAQSIIQDQGLVVALDPSMGMLSEARTLGVRNITQGLGEKLPFPDDTFDRVTMGYALRHVADLHSLFAEYRRVLKPGGEILLLEITRPESALPRALLKFYMKGVVPTLTRLFRQSREAQELMRYYWDTIEQCVSPSTIMATMEKAGLNQSQRHVMLGIFSEYSSIKAKTNR</sequence>
<dbReference type="CDD" id="cd02440">
    <property type="entry name" value="AdoMet_MTases"/>
    <property type="match status" value="1"/>
</dbReference>
<evidence type="ECO:0000256" key="2">
    <source>
        <dbReference type="ARBA" id="ARBA00022679"/>
    </source>
</evidence>